<dbReference type="CDD" id="cd05936">
    <property type="entry name" value="FC-FACS_FadD_like"/>
    <property type="match status" value="1"/>
</dbReference>
<dbReference type="AlphaFoldDB" id="A0A9P1FER9"/>
<evidence type="ECO:0000313" key="8">
    <source>
        <dbReference type="Proteomes" id="UP001152797"/>
    </source>
</evidence>
<dbReference type="OrthoDB" id="16262at2759"/>
<dbReference type="Pfam" id="PF13193">
    <property type="entry name" value="AMP-binding_C"/>
    <property type="match status" value="1"/>
</dbReference>
<proteinExistence type="inferred from homology"/>
<evidence type="ECO:0000256" key="1">
    <source>
        <dbReference type="ARBA" id="ARBA00006432"/>
    </source>
</evidence>
<evidence type="ECO:0000313" key="7">
    <source>
        <dbReference type="EMBL" id="CAL4759332.1"/>
    </source>
</evidence>
<dbReference type="Proteomes" id="UP001152797">
    <property type="component" value="Unassembled WGS sequence"/>
</dbReference>
<dbReference type="InterPro" id="IPR045851">
    <property type="entry name" value="AMP-bd_C_sf"/>
</dbReference>
<dbReference type="NCBIfam" id="NF004837">
    <property type="entry name" value="PRK06187.1"/>
    <property type="match status" value="1"/>
</dbReference>
<gene>
    <name evidence="5" type="ORF">C1SCF055_LOCUS610</name>
</gene>
<comment type="caution">
    <text evidence="5">The sequence shown here is derived from an EMBL/GenBank/DDBJ whole genome shotgun (WGS) entry which is preliminary data.</text>
</comment>
<dbReference type="InterPro" id="IPR042099">
    <property type="entry name" value="ANL_N_sf"/>
</dbReference>
<reference evidence="5" key="1">
    <citation type="submission" date="2022-10" db="EMBL/GenBank/DDBJ databases">
        <authorList>
            <person name="Chen Y."/>
            <person name="Dougan E. K."/>
            <person name="Chan C."/>
            <person name="Rhodes N."/>
            <person name="Thang M."/>
        </authorList>
    </citation>
    <scope>NUCLEOTIDE SEQUENCE</scope>
</reference>
<dbReference type="GO" id="GO:0006631">
    <property type="term" value="P:fatty acid metabolic process"/>
    <property type="evidence" value="ECO:0007669"/>
    <property type="project" value="TreeGrafter"/>
</dbReference>
<feature type="domain" description="AMP-binding enzyme C-terminal" evidence="4">
    <location>
        <begin position="446"/>
        <end position="521"/>
    </location>
</feature>
<protein>
    <submittedName>
        <fullName evidence="7">Long-chain-fatty-acid--CoA ligase (Long-chai n acyl-CoA synthetase)</fullName>
    </submittedName>
</protein>
<organism evidence="5">
    <name type="scientific">Cladocopium goreaui</name>
    <dbReference type="NCBI Taxonomy" id="2562237"/>
    <lineage>
        <taxon>Eukaryota</taxon>
        <taxon>Sar</taxon>
        <taxon>Alveolata</taxon>
        <taxon>Dinophyceae</taxon>
        <taxon>Suessiales</taxon>
        <taxon>Symbiodiniaceae</taxon>
        <taxon>Cladocopium</taxon>
    </lineage>
</organism>
<dbReference type="GO" id="GO:0031956">
    <property type="term" value="F:medium-chain fatty acid-CoA ligase activity"/>
    <property type="evidence" value="ECO:0007669"/>
    <property type="project" value="TreeGrafter"/>
</dbReference>
<dbReference type="PANTHER" id="PTHR43201:SF5">
    <property type="entry name" value="MEDIUM-CHAIN ACYL-COA LIGASE ACSF2, MITOCHONDRIAL"/>
    <property type="match status" value="1"/>
</dbReference>
<dbReference type="SUPFAM" id="SSF56801">
    <property type="entry name" value="Acetyl-CoA synthetase-like"/>
    <property type="match status" value="1"/>
</dbReference>
<keyword evidence="2 7" id="KW-0436">Ligase</keyword>
<dbReference type="InterPro" id="IPR025110">
    <property type="entry name" value="AMP-bd_C"/>
</dbReference>
<dbReference type="EMBL" id="CAMXCT030000001">
    <property type="protein sequence ID" value="CAL4759332.1"/>
    <property type="molecule type" value="Genomic_DNA"/>
</dbReference>
<dbReference type="Gene3D" id="3.30.300.30">
    <property type="match status" value="1"/>
</dbReference>
<dbReference type="Gene3D" id="3.40.50.12780">
    <property type="entry name" value="N-terminal domain of ligase-like"/>
    <property type="match status" value="1"/>
</dbReference>
<feature type="domain" description="AMP-dependent synthetase/ligase" evidence="3">
    <location>
        <begin position="33"/>
        <end position="396"/>
    </location>
</feature>
<comment type="similarity">
    <text evidence="1">Belongs to the ATP-dependent AMP-binding enzyme family.</text>
</comment>
<evidence type="ECO:0000313" key="6">
    <source>
        <dbReference type="EMBL" id="CAL1125395.1"/>
    </source>
</evidence>
<dbReference type="EMBL" id="CAMXCT010000001">
    <property type="protein sequence ID" value="CAI3972020.1"/>
    <property type="molecule type" value="Genomic_DNA"/>
</dbReference>
<keyword evidence="8" id="KW-1185">Reference proteome</keyword>
<dbReference type="PANTHER" id="PTHR43201">
    <property type="entry name" value="ACYL-COA SYNTHETASE"/>
    <property type="match status" value="1"/>
</dbReference>
<name>A0A9P1FER9_9DINO</name>
<dbReference type="Pfam" id="PF00501">
    <property type="entry name" value="AMP-binding"/>
    <property type="match status" value="1"/>
</dbReference>
<reference evidence="6" key="2">
    <citation type="submission" date="2024-04" db="EMBL/GenBank/DDBJ databases">
        <authorList>
            <person name="Chen Y."/>
            <person name="Shah S."/>
            <person name="Dougan E. K."/>
            <person name="Thang M."/>
            <person name="Chan C."/>
        </authorList>
    </citation>
    <scope>NUCLEOTIDE SEQUENCE [LARGE SCALE GENOMIC DNA]</scope>
</reference>
<dbReference type="InterPro" id="IPR000873">
    <property type="entry name" value="AMP-dep_synth/lig_dom"/>
</dbReference>
<evidence type="ECO:0000259" key="4">
    <source>
        <dbReference type="Pfam" id="PF13193"/>
    </source>
</evidence>
<evidence type="ECO:0000259" key="3">
    <source>
        <dbReference type="Pfam" id="PF00501"/>
    </source>
</evidence>
<accession>A0A9P1FER9</accession>
<sequence length="543" mass="60526">MAWRRPVFRRARYFSEATVGEFYCMSLHDFLLDAAKEDPGRTFIEYDGTQYPFFMVAEQAKMVAAGLRQHGVGEGESVGVMLPNVPPFVTSYYGTLMNGSIFVPMNVMLQPEEVQYLIEDSQIKAIVVLDMFLASVHAAVSKLENPPLVFVLPSGKIEPPAEMAEHKNYMELMAEAGESFAPAEMDPALPIMTLYTSGTTGKPKGAQITGSNILANLDMMESIIDVEPEDKALCVLPLFHCFALNGVLNGSVRNRTAVVLQPRFDVDACVASLKNDGITSFAGVPTMFFYLLKHPEFGKEVAKTLRYCISGGAAMPMEVMSQFEKATDVPIYEGFGMTETTVSVCINRPDNRKPGSIGTPFEGVEMKIFDDDDNEVPNGEVGELVVKAPNVMCGYLNKEEDTAEAMRSGWFHTGDMGYRDEDGFFFIVDRKKDMIIKGGFNIYPREIEEVLYRLPQVAECAVVGVFDEVKGEQVQAVIATKPDTKLTAEEAEAHLREHLAKYKLPHDYTFIEELPKGPTGKILKREIRDMWVQWNRDRVPAKT</sequence>
<dbReference type="EMBL" id="CAMXCT020000001">
    <property type="protein sequence ID" value="CAL1125395.1"/>
    <property type="molecule type" value="Genomic_DNA"/>
</dbReference>
<evidence type="ECO:0000256" key="2">
    <source>
        <dbReference type="ARBA" id="ARBA00022598"/>
    </source>
</evidence>
<evidence type="ECO:0000313" key="5">
    <source>
        <dbReference type="EMBL" id="CAI3972020.1"/>
    </source>
</evidence>
<dbReference type="FunFam" id="3.30.300.30:FF:000008">
    <property type="entry name" value="2,3-dihydroxybenzoate-AMP ligase"/>
    <property type="match status" value="1"/>
</dbReference>